<dbReference type="PANTHER" id="PTHR30287">
    <property type="entry name" value="MEMBRANE COMPONENT OF PREDICTED ABC SUPERFAMILY METABOLITE UPTAKE TRANSPORTER"/>
    <property type="match status" value="1"/>
</dbReference>
<keyword evidence="3 6" id="KW-0812">Transmembrane</keyword>
<feature type="domain" description="ABC3 transporter permease C-terminal" evidence="7">
    <location>
        <begin position="243"/>
        <end position="361"/>
    </location>
</feature>
<dbReference type="PANTHER" id="PTHR30287:SF1">
    <property type="entry name" value="INNER MEMBRANE PROTEIN"/>
    <property type="match status" value="1"/>
</dbReference>
<feature type="transmembrane region" description="Helical" evidence="6">
    <location>
        <begin position="610"/>
        <end position="632"/>
    </location>
</feature>
<accession>A0A7C3RKW2</accession>
<dbReference type="Pfam" id="PF02687">
    <property type="entry name" value="FtsX"/>
    <property type="match status" value="2"/>
</dbReference>
<name>A0A7C3RKW2_DICTH</name>
<gene>
    <name evidence="8" type="ORF">ENW00_07755</name>
</gene>
<reference evidence="8" key="1">
    <citation type="journal article" date="2020" name="mSystems">
        <title>Genome- and Community-Level Interaction Insights into Carbon Utilization and Element Cycling Functions of Hydrothermarchaeota in Hydrothermal Sediment.</title>
        <authorList>
            <person name="Zhou Z."/>
            <person name="Liu Y."/>
            <person name="Xu W."/>
            <person name="Pan J."/>
            <person name="Luo Z.H."/>
            <person name="Li M."/>
        </authorList>
    </citation>
    <scope>NUCLEOTIDE SEQUENCE [LARGE SCALE GENOMIC DNA]</scope>
    <source>
        <strain evidence="8">SpSt-81</strain>
    </source>
</reference>
<keyword evidence="4 6" id="KW-1133">Transmembrane helix</keyword>
<feature type="transmembrane region" description="Helical" evidence="6">
    <location>
        <begin position="336"/>
        <end position="355"/>
    </location>
</feature>
<dbReference type="InterPro" id="IPR003838">
    <property type="entry name" value="ABC3_permease_C"/>
</dbReference>
<organism evidence="8">
    <name type="scientific">Dictyoglomus thermophilum</name>
    <dbReference type="NCBI Taxonomy" id="14"/>
    <lineage>
        <taxon>Bacteria</taxon>
        <taxon>Pseudomonadati</taxon>
        <taxon>Dictyoglomota</taxon>
        <taxon>Dictyoglomia</taxon>
        <taxon>Dictyoglomales</taxon>
        <taxon>Dictyoglomaceae</taxon>
        <taxon>Dictyoglomus</taxon>
    </lineage>
</organism>
<dbReference type="GO" id="GO:0005886">
    <property type="term" value="C:plasma membrane"/>
    <property type="evidence" value="ECO:0007669"/>
    <property type="project" value="UniProtKB-SubCell"/>
</dbReference>
<proteinExistence type="predicted"/>
<comment type="caution">
    <text evidence="8">The sequence shown here is derived from an EMBL/GenBank/DDBJ whole genome shotgun (WGS) entry which is preliminary data.</text>
</comment>
<evidence type="ECO:0000259" key="7">
    <source>
        <dbReference type="Pfam" id="PF02687"/>
    </source>
</evidence>
<feature type="transmembrane region" description="Helical" evidence="6">
    <location>
        <begin position="653"/>
        <end position="682"/>
    </location>
</feature>
<feature type="transmembrane region" description="Helical" evidence="6">
    <location>
        <begin position="287"/>
        <end position="310"/>
    </location>
</feature>
<protein>
    <submittedName>
        <fullName evidence="8">ABC transporter permease</fullName>
    </submittedName>
</protein>
<sequence length="738" mass="85626">MLNKIPLRIMWRDKSHFIGIILLVFLASFVYNIFSVTMTNVDINYKNFVEKYKQENFHFITFFPIDIEEIEKKYNVEIEEKFNFDYNYDDKTIRFFNITEKVNNPLILEGKIPSLGEVAIDPNFSQNNNLKIGDTININGIPFKISGYVALPDYIYITKNETDILPDPSHFGVGIMNMEDMKKFISSVAYRYYMVRGKVNDIDSFKADINSKYNLISFQEKDENWRIIVTEKKVESGKPLSYVMAFTILLISSLLLFIVLRRIINSMHREIGTLYALGYTKGEITRIYIMFPFYIWLFGAIPGGILGYIYSDSFINLYVSFISVPIVEKIFPVKDLFVGIFLPIVFMGFSGFFAIRDLLRKKVVEIIKGEAEKAFKVKFRIGFLDKLSFKLRIMIKHALLHPSREIVIILGVAFSALILMYGITAGSALSNLVYDTFQNTFRYNYMYVFNFYQKDHRYPNSERFNMLSFYKEGTKTRITIYGIEKKSQLIVLRDNKRNRVDLEGFVISQALADKLNLKEGDMLKVINTIDGKRYSLKISKIVDLFVGNTGYMNLEEFNKTFGLEDGAFIGLYSIDKLNIPEEELIVSMSKSDLMKAFEDSTESVNQILQMMYIVSFFMAFIIIYILSSLIITENRKTLSIFKILGFRDGELSTMFLGFNNISFLFGFLIGIPLYSSFIKYIVNVALRDLDFSLKMYAGFKDIWLTFIILFGAFILSKYLSRRRIGKISPAIVIKEQTE</sequence>
<feature type="transmembrane region" description="Helical" evidence="6">
    <location>
        <begin position="702"/>
        <end position="719"/>
    </location>
</feature>
<evidence type="ECO:0000256" key="4">
    <source>
        <dbReference type="ARBA" id="ARBA00022989"/>
    </source>
</evidence>
<evidence type="ECO:0000256" key="5">
    <source>
        <dbReference type="ARBA" id="ARBA00023136"/>
    </source>
</evidence>
<keyword evidence="2" id="KW-1003">Cell membrane</keyword>
<dbReference type="AlphaFoldDB" id="A0A7C3RKW2"/>
<feature type="transmembrane region" description="Helical" evidence="6">
    <location>
        <begin position="240"/>
        <end position="260"/>
    </location>
</feature>
<feature type="transmembrane region" description="Helical" evidence="6">
    <location>
        <begin position="406"/>
        <end position="429"/>
    </location>
</feature>
<evidence type="ECO:0000256" key="6">
    <source>
        <dbReference type="SAM" id="Phobius"/>
    </source>
</evidence>
<comment type="subcellular location">
    <subcellularLocation>
        <location evidence="1">Cell membrane</location>
        <topology evidence="1">Multi-pass membrane protein</topology>
    </subcellularLocation>
</comment>
<evidence type="ECO:0000256" key="2">
    <source>
        <dbReference type="ARBA" id="ARBA00022475"/>
    </source>
</evidence>
<keyword evidence="5 6" id="KW-0472">Membrane</keyword>
<feature type="transmembrane region" description="Helical" evidence="6">
    <location>
        <begin position="16"/>
        <end position="34"/>
    </location>
</feature>
<evidence type="ECO:0000256" key="1">
    <source>
        <dbReference type="ARBA" id="ARBA00004651"/>
    </source>
</evidence>
<feature type="domain" description="ABC3 transporter permease C-terminal" evidence="7">
    <location>
        <begin position="611"/>
        <end position="729"/>
    </location>
</feature>
<evidence type="ECO:0000256" key="3">
    <source>
        <dbReference type="ARBA" id="ARBA00022692"/>
    </source>
</evidence>
<evidence type="ECO:0000313" key="8">
    <source>
        <dbReference type="EMBL" id="HFX14020.1"/>
    </source>
</evidence>
<dbReference type="EMBL" id="DTIN01000033">
    <property type="protein sequence ID" value="HFX14020.1"/>
    <property type="molecule type" value="Genomic_DNA"/>
</dbReference>
<dbReference type="InterPro" id="IPR038766">
    <property type="entry name" value="Membrane_comp_ABC_pdt"/>
</dbReference>